<dbReference type="InterPro" id="IPR009197">
    <property type="entry name" value="MlrC"/>
</dbReference>
<evidence type="ECO:0000259" key="2">
    <source>
        <dbReference type="Pfam" id="PF07171"/>
    </source>
</evidence>
<keyword evidence="5" id="KW-1185">Reference proteome</keyword>
<keyword evidence="1" id="KW-0645">Protease</keyword>
<proteinExistence type="inferred from homology"/>
<dbReference type="AlphaFoldDB" id="B1G5X9"/>
<reference evidence="4 5" key="1">
    <citation type="submission" date="2008-03" db="EMBL/GenBank/DDBJ databases">
        <title>Sequencing of the draft genome and assembly of Burkholderia graminis C4D1M.</title>
        <authorList>
            <consortium name="US DOE Joint Genome Institute (JGI-PGF)"/>
            <person name="Copeland A."/>
            <person name="Lucas S."/>
            <person name="Lapidus A."/>
            <person name="Glavina del Rio T."/>
            <person name="Dalin E."/>
            <person name="Tice H."/>
            <person name="Bruce D."/>
            <person name="Goodwin L."/>
            <person name="Pitluck S."/>
            <person name="Larimer F."/>
            <person name="Land M.L."/>
            <person name="Hauser L."/>
            <person name="Tiedje J."/>
            <person name="Richardson P."/>
        </authorList>
    </citation>
    <scope>NUCLEOTIDE SEQUENCE [LARGE SCALE GENOMIC DNA]</scope>
    <source>
        <strain evidence="5">ATCC 700544 / DSM 17151 / LMG 18924 / NCIMB 13744 / C4D1M</strain>
    </source>
</reference>
<evidence type="ECO:0000259" key="3">
    <source>
        <dbReference type="Pfam" id="PF07364"/>
    </source>
</evidence>
<gene>
    <name evidence="4" type="ORF">BgramDRAFT_4870</name>
</gene>
<dbReference type="InterPro" id="IPR015995">
    <property type="entry name" value="MlrC_N"/>
</dbReference>
<evidence type="ECO:0000313" key="5">
    <source>
        <dbReference type="Proteomes" id="UP000005045"/>
    </source>
</evidence>
<dbReference type="OrthoDB" id="5288421at2"/>
<accession>B1G5X9</accession>
<dbReference type="GO" id="GO:0046872">
    <property type="term" value="F:metal ion binding"/>
    <property type="evidence" value="ECO:0007669"/>
    <property type="project" value="UniProtKB-KW"/>
</dbReference>
<dbReference type="EMBL" id="ABLD01000018">
    <property type="protein sequence ID" value="EDT08448.1"/>
    <property type="molecule type" value="Genomic_DNA"/>
</dbReference>
<evidence type="ECO:0000256" key="1">
    <source>
        <dbReference type="PIRNR" id="PIRNR012702"/>
    </source>
</evidence>
<keyword evidence="1" id="KW-0482">Metalloprotease</keyword>
<dbReference type="InterPro" id="IPR010799">
    <property type="entry name" value="MlrC_C"/>
</dbReference>
<sequence>MKILIAGFQHETNTFVERKALYQNFVNGETFPALRRGQQVLGFRNVNLPIGGFISEIEPDGHTLVPVLWAGAGPSAHVMHDTYEKIAGEIVEAAGMHVPDAVYLDLHGAMVAEQTNDGEGELLARLRSVIGPRVPIVASLDLHANVTERMLACADALVAYRTYPHVDMATTGARAARLLRALLGGERWHCAWRRLPFLIPLNAMCTLVDPAKSAFEKVEQREKAGLASMSFTLGFPAADFPECGPMVWAYGTHRNPVEAAVGQIFDGIALSEADWAVDFLTPEDAVTQAMQLSDGKNRPVVIADTQDNPGAGGESNTTGMLRALIAQGASSAAFGVVHDAEAAIAAQQTGIGRSLEIELGGESGLPNGARFRGVFEVVELSDGKCVFDGPMLNGMQVQLGLTALLKIHEIFVIVSSERPPQMMDRNLYRVAGIEPENMRVLVNKSSVHFRADFDAIACATLVAKAPGAMRADPRDLPWKDLRPGLRIAPLGAPFSARIDEPV</sequence>
<comment type="function">
    <text evidence="1">Involved in peptidolytic degradation of cyclic heptapeptide hepatotoxin microcystin (MC).</text>
</comment>
<comment type="similarity">
    <text evidence="1">Belongs to the peptidase M81 family.</text>
</comment>
<comment type="caution">
    <text evidence="4">The sequence shown here is derived from an EMBL/GenBank/DDBJ whole genome shotgun (WGS) entry which is preliminary data.</text>
</comment>
<dbReference type="GO" id="GO:0006508">
    <property type="term" value="P:proteolysis"/>
    <property type="evidence" value="ECO:0007669"/>
    <property type="project" value="UniProtKB-KW"/>
</dbReference>
<feature type="domain" description="Microcystin LR degradation protein MlrC N-terminal" evidence="3">
    <location>
        <begin position="2"/>
        <end position="290"/>
    </location>
</feature>
<organism evidence="4 5">
    <name type="scientific">Paraburkholderia graminis (strain ATCC 700544 / DSM 17151 / LMG 18924 / NCIMB 13744 / C4D1M)</name>
    <dbReference type="NCBI Taxonomy" id="396598"/>
    <lineage>
        <taxon>Bacteria</taxon>
        <taxon>Pseudomonadati</taxon>
        <taxon>Pseudomonadota</taxon>
        <taxon>Betaproteobacteria</taxon>
        <taxon>Burkholderiales</taxon>
        <taxon>Burkholderiaceae</taxon>
        <taxon>Paraburkholderia</taxon>
    </lineage>
</organism>
<comment type="cofactor">
    <cofactor evidence="1">
        <name>Zn(2+)</name>
        <dbReference type="ChEBI" id="CHEBI:29105"/>
    </cofactor>
    <text evidence="1">Binds 1 zinc ion per subunit.</text>
</comment>
<dbReference type="RefSeq" id="WP_006051442.1">
    <property type="nucleotide sequence ID" value="NZ_ABLD01000018.1"/>
</dbReference>
<dbReference type="PIRSF" id="PIRSF012702">
    <property type="entry name" value="UCP012702"/>
    <property type="match status" value="1"/>
</dbReference>
<keyword evidence="1" id="KW-0479">Metal-binding</keyword>
<dbReference type="GO" id="GO:0008237">
    <property type="term" value="F:metallopeptidase activity"/>
    <property type="evidence" value="ECO:0007669"/>
    <property type="project" value="UniProtKB-KW"/>
</dbReference>
<protein>
    <recommendedName>
        <fullName evidence="1">Microcystinase C</fullName>
        <shortName evidence="1">MlrC</shortName>
    </recommendedName>
</protein>
<dbReference type="Pfam" id="PF07364">
    <property type="entry name" value="DUF1485"/>
    <property type="match status" value="1"/>
</dbReference>
<evidence type="ECO:0000313" key="4">
    <source>
        <dbReference type="EMBL" id="EDT08448.1"/>
    </source>
</evidence>
<name>B1G5X9_PARG4</name>
<keyword evidence="1" id="KW-0378">Hydrolase</keyword>
<feature type="domain" description="Microcystin LR degradation protein MlrC C-terminal" evidence="2">
    <location>
        <begin position="302"/>
        <end position="479"/>
    </location>
</feature>
<dbReference type="Pfam" id="PF07171">
    <property type="entry name" value="MlrC_C"/>
    <property type="match status" value="1"/>
</dbReference>
<dbReference type="Proteomes" id="UP000005045">
    <property type="component" value="Unassembled WGS sequence"/>
</dbReference>